<dbReference type="Proteomes" id="UP001457282">
    <property type="component" value="Unassembled WGS sequence"/>
</dbReference>
<keyword evidence="1" id="KW-0479">Metal-binding</keyword>
<evidence type="ECO:0000256" key="2">
    <source>
        <dbReference type="ARBA" id="ARBA00023004"/>
    </source>
</evidence>
<dbReference type="GO" id="GO:0046872">
    <property type="term" value="F:metal ion binding"/>
    <property type="evidence" value="ECO:0007669"/>
    <property type="project" value="UniProtKB-KW"/>
</dbReference>
<proteinExistence type="predicted"/>
<evidence type="ECO:0000259" key="3">
    <source>
        <dbReference type="Pfam" id="PF14226"/>
    </source>
</evidence>
<reference evidence="4 5" key="1">
    <citation type="journal article" date="2023" name="G3 (Bethesda)">
        <title>A chromosome-length genome assembly and annotation of blackberry (Rubus argutus, cv. 'Hillquist').</title>
        <authorList>
            <person name="Bruna T."/>
            <person name="Aryal R."/>
            <person name="Dudchenko O."/>
            <person name="Sargent D.J."/>
            <person name="Mead D."/>
            <person name="Buti M."/>
            <person name="Cavallini A."/>
            <person name="Hytonen T."/>
            <person name="Andres J."/>
            <person name="Pham M."/>
            <person name="Weisz D."/>
            <person name="Mascagni F."/>
            <person name="Usai G."/>
            <person name="Natali L."/>
            <person name="Bassil N."/>
            <person name="Fernandez G.E."/>
            <person name="Lomsadze A."/>
            <person name="Armour M."/>
            <person name="Olukolu B."/>
            <person name="Poorten T."/>
            <person name="Britton C."/>
            <person name="Davik J."/>
            <person name="Ashrafi H."/>
            <person name="Aiden E.L."/>
            <person name="Borodovsky M."/>
            <person name="Worthington M."/>
        </authorList>
    </citation>
    <scope>NUCLEOTIDE SEQUENCE [LARGE SCALE GENOMIC DNA]</scope>
    <source>
        <strain evidence="4">PI 553951</strain>
    </source>
</reference>
<evidence type="ECO:0000313" key="4">
    <source>
        <dbReference type="EMBL" id="KAK9920625.1"/>
    </source>
</evidence>
<dbReference type="InterPro" id="IPR026992">
    <property type="entry name" value="DIOX_N"/>
</dbReference>
<dbReference type="Pfam" id="PF14226">
    <property type="entry name" value="DIOX_N"/>
    <property type="match status" value="1"/>
</dbReference>
<comment type="caution">
    <text evidence="4">The sequence shown here is derived from an EMBL/GenBank/DDBJ whole genome shotgun (WGS) entry which is preliminary data.</text>
</comment>
<evidence type="ECO:0000313" key="5">
    <source>
        <dbReference type="Proteomes" id="UP001457282"/>
    </source>
</evidence>
<evidence type="ECO:0000256" key="1">
    <source>
        <dbReference type="ARBA" id="ARBA00022723"/>
    </source>
</evidence>
<dbReference type="EMBL" id="JBEDUW010000006">
    <property type="protein sequence ID" value="KAK9920625.1"/>
    <property type="molecule type" value="Genomic_DNA"/>
</dbReference>
<dbReference type="SUPFAM" id="SSF51197">
    <property type="entry name" value="Clavaminate synthase-like"/>
    <property type="match status" value="1"/>
</dbReference>
<protein>
    <recommendedName>
        <fullName evidence="3">Non-haem dioxygenase N-terminal domain-containing protein</fullName>
    </recommendedName>
</protein>
<organism evidence="4 5">
    <name type="scientific">Rubus argutus</name>
    <name type="common">Southern blackberry</name>
    <dbReference type="NCBI Taxonomy" id="59490"/>
    <lineage>
        <taxon>Eukaryota</taxon>
        <taxon>Viridiplantae</taxon>
        <taxon>Streptophyta</taxon>
        <taxon>Embryophyta</taxon>
        <taxon>Tracheophyta</taxon>
        <taxon>Spermatophyta</taxon>
        <taxon>Magnoliopsida</taxon>
        <taxon>eudicotyledons</taxon>
        <taxon>Gunneridae</taxon>
        <taxon>Pentapetalae</taxon>
        <taxon>rosids</taxon>
        <taxon>fabids</taxon>
        <taxon>Rosales</taxon>
        <taxon>Rosaceae</taxon>
        <taxon>Rosoideae</taxon>
        <taxon>Rosoideae incertae sedis</taxon>
        <taxon>Rubus</taxon>
    </lineage>
</organism>
<keyword evidence="5" id="KW-1185">Reference proteome</keyword>
<gene>
    <name evidence="4" type="ORF">M0R45_029174</name>
</gene>
<dbReference type="AlphaFoldDB" id="A0AAW1WBD7"/>
<feature type="domain" description="Non-haem dioxygenase N-terminal" evidence="3">
    <location>
        <begin position="65"/>
        <end position="101"/>
    </location>
</feature>
<accession>A0AAW1WBD7</accession>
<name>A0AAW1WBD7_RUBAR</name>
<dbReference type="InterPro" id="IPR027443">
    <property type="entry name" value="IPNS-like_sf"/>
</dbReference>
<sequence>MASNPDHVASIAVENAPSFASSLPVPNVQELARSNPLQVPERYHRKEEDMPKVADTCHHLASEIPIIEFCLLSQGHSEELNLACREWGFFQMVNHGVAGEVLYPLPKCCCCKML</sequence>
<keyword evidence="2" id="KW-0408">Iron</keyword>
<dbReference type="Gene3D" id="2.60.120.330">
    <property type="entry name" value="B-lactam Antibiotic, Isopenicillin N Synthase, Chain"/>
    <property type="match status" value="1"/>
</dbReference>